<dbReference type="InterPro" id="IPR008257">
    <property type="entry name" value="Pept_M19"/>
</dbReference>
<evidence type="ECO:0000313" key="2">
    <source>
        <dbReference type="EMBL" id="NDY95182.1"/>
    </source>
</evidence>
<keyword evidence="3" id="KW-1185">Reference proteome</keyword>
<name>A0A845UY67_9GAMM</name>
<dbReference type="CDD" id="cd01301">
    <property type="entry name" value="rDP_like"/>
    <property type="match status" value="1"/>
</dbReference>
<dbReference type="Proteomes" id="UP000484885">
    <property type="component" value="Unassembled WGS sequence"/>
</dbReference>
<reference evidence="2 3" key="1">
    <citation type="submission" date="2020-02" db="EMBL/GenBank/DDBJ databases">
        <authorList>
            <person name="Zhang X.-Y."/>
        </authorList>
    </citation>
    <scope>NUCLEOTIDE SEQUENCE [LARGE SCALE GENOMIC DNA]</scope>
    <source>
        <strain evidence="2 3">C33</strain>
    </source>
</reference>
<dbReference type="Pfam" id="PF01244">
    <property type="entry name" value="Peptidase_M19"/>
    <property type="match status" value="1"/>
</dbReference>
<organism evidence="2 3">
    <name type="scientific">Wenzhouxiangella limi</name>
    <dbReference type="NCBI Taxonomy" id="2707351"/>
    <lineage>
        <taxon>Bacteria</taxon>
        <taxon>Pseudomonadati</taxon>
        <taxon>Pseudomonadota</taxon>
        <taxon>Gammaproteobacteria</taxon>
        <taxon>Chromatiales</taxon>
        <taxon>Wenzhouxiangellaceae</taxon>
        <taxon>Wenzhouxiangella</taxon>
    </lineage>
</organism>
<dbReference type="SUPFAM" id="SSF51556">
    <property type="entry name" value="Metallo-dependent hydrolases"/>
    <property type="match status" value="1"/>
</dbReference>
<dbReference type="PROSITE" id="PS51365">
    <property type="entry name" value="RENAL_DIPEPTIDASE_2"/>
    <property type="match status" value="1"/>
</dbReference>
<dbReference type="AlphaFoldDB" id="A0A845UY67"/>
<proteinExistence type="predicted"/>
<dbReference type="PANTHER" id="PTHR10443:SF12">
    <property type="entry name" value="DIPEPTIDASE"/>
    <property type="match status" value="1"/>
</dbReference>
<dbReference type="Gene3D" id="3.20.20.140">
    <property type="entry name" value="Metal-dependent hydrolases"/>
    <property type="match status" value="1"/>
</dbReference>
<dbReference type="Gene3D" id="1.10.287.650">
    <property type="entry name" value="L27 domain"/>
    <property type="match status" value="1"/>
</dbReference>
<keyword evidence="1" id="KW-0732">Signal</keyword>
<dbReference type="GO" id="GO:0006508">
    <property type="term" value="P:proteolysis"/>
    <property type="evidence" value="ECO:0007669"/>
    <property type="project" value="InterPro"/>
</dbReference>
<evidence type="ECO:0000313" key="3">
    <source>
        <dbReference type="Proteomes" id="UP000484885"/>
    </source>
</evidence>
<dbReference type="EMBL" id="JAAGSC010000037">
    <property type="protein sequence ID" value="NDY95182.1"/>
    <property type="molecule type" value="Genomic_DNA"/>
</dbReference>
<dbReference type="GO" id="GO:0070573">
    <property type="term" value="F:metallodipeptidase activity"/>
    <property type="evidence" value="ECO:0007669"/>
    <property type="project" value="InterPro"/>
</dbReference>
<accession>A0A845UY67</accession>
<dbReference type="RefSeq" id="WP_164210581.1">
    <property type="nucleotide sequence ID" value="NZ_JAAGSC010000037.1"/>
</dbReference>
<dbReference type="PANTHER" id="PTHR10443">
    <property type="entry name" value="MICROSOMAL DIPEPTIDASE"/>
    <property type="match status" value="1"/>
</dbReference>
<gene>
    <name evidence="2" type="ORF">G3I74_05510</name>
</gene>
<protein>
    <submittedName>
        <fullName evidence="2">Membrane dipeptidase</fullName>
    </submittedName>
</protein>
<feature type="chain" id="PRO_5032498613" evidence="1">
    <location>
        <begin position="22"/>
        <end position="419"/>
    </location>
</feature>
<evidence type="ECO:0000256" key="1">
    <source>
        <dbReference type="SAM" id="SignalP"/>
    </source>
</evidence>
<feature type="signal peptide" evidence="1">
    <location>
        <begin position="1"/>
        <end position="21"/>
    </location>
</feature>
<dbReference type="InterPro" id="IPR032466">
    <property type="entry name" value="Metal_Hydrolase"/>
</dbReference>
<sequence length="419" mass="45366">MTLYRLLLPIFCLALSLPAWGQRTPREVSEAEAWAVHERVLTIDTHVDIALGYATHRLDPGGFTRAQVDLPKMRAGGLDAAFFVVYVGQGPLTEAAYRSAREAAERGYRAIERMVRGYPDQIGLARTADEVEAIHASGRRVALLGMENAYPLGTATDDVALWAERGVRYVGLTHMGHNQFAGSSNPRAELGDDEHDPGLSELGGELVRALNDHGILVDVSHVGKRSMLEAVARSRAPVIASHSGAMGQFANARNLDDEQLKAIRDNGGVAQMVAFRSYVAAVHPDIERGQAALRERYLADGWGNASAAEQQAYRDGLAALRRAHPDVTLAQFVDHIDYAVDLIGINHVGIVADFDGGGGVKGWDDASETVNVTRELLRRGYDEDQIRALWGGNVLRVLRAAEAAQAQRSAPSPTAKQGK</sequence>
<comment type="caution">
    <text evidence="2">The sequence shown here is derived from an EMBL/GenBank/DDBJ whole genome shotgun (WGS) entry which is preliminary data.</text>
</comment>